<evidence type="ECO:0000259" key="1">
    <source>
        <dbReference type="Pfam" id="PF01807"/>
    </source>
</evidence>
<evidence type="ECO:0000259" key="2">
    <source>
        <dbReference type="Pfam" id="PF13154"/>
    </source>
</evidence>
<evidence type="ECO:0008006" key="5">
    <source>
        <dbReference type="Google" id="ProtNLM"/>
    </source>
</evidence>
<dbReference type="GO" id="GO:0008270">
    <property type="term" value="F:zinc ion binding"/>
    <property type="evidence" value="ECO:0007669"/>
    <property type="project" value="InterPro"/>
</dbReference>
<geneLocation type="plasmid" evidence="3 4">
    <name>unnamed1</name>
</geneLocation>
<dbReference type="AlphaFoldDB" id="A0AAC9J4B7"/>
<dbReference type="InterPro" id="IPR036977">
    <property type="entry name" value="DNA_primase_Znf_CHC2"/>
</dbReference>
<dbReference type="Pfam" id="PF13154">
    <property type="entry name" value="DUF3991"/>
    <property type="match status" value="1"/>
</dbReference>
<feature type="domain" description="DUF3991" evidence="2">
    <location>
        <begin position="124"/>
        <end position="199"/>
    </location>
</feature>
<dbReference type="SUPFAM" id="SSF57783">
    <property type="entry name" value="Zinc beta-ribbon"/>
    <property type="match status" value="1"/>
</dbReference>
<name>A0AAC9J4B7_VIRHA</name>
<evidence type="ECO:0000313" key="3">
    <source>
        <dbReference type="EMBL" id="APC50358.1"/>
    </source>
</evidence>
<dbReference type="Gene3D" id="3.40.1360.10">
    <property type="match status" value="1"/>
</dbReference>
<sequence length="353" mass="41492">MKWRDKVYKQEEINKAVAVDIVDYCEKNNIELKSDSERYYRLAAHDSLVIDRRKNSFYWNSKGLGGNTINFIQKVEGKSFKDAMKTLLDQEQKYQDNKSVEYVVEPYEYDYGKQSNSFNKARDYLVQERKIAPEVVDDIHSKGLIKQDRYSNVLFLWKDKDQIMGCSEQGVYKSDKYKKGSWKSVQKNSTANYGFSVPYGQPRNLKFFESSVDLMSYASLHKEKLKDTHLVSMEGLKHNTVFNYMSKAMKELDESPDSVALCVDNDAGGKEFLDKFKFLRLKHNNGSTSSIRSEIPDNPYNQAKWDWNDQCKYLAKKKEQEIEKDKAPFHQVLNEMEKRKNMYAYHKQKQAER</sequence>
<dbReference type="EMBL" id="CP017963">
    <property type="protein sequence ID" value="APC50358.1"/>
    <property type="molecule type" value="Genomic_DNA"/>
</dbReference>
<dbReference type="GO" id="GO:0003677">
    <property type="term" value="F:DNA binding"/>
    <property type="evidence" value="ECO:0007669"/>
    <property type="project" value="InterPro"/>
</dbReference>
<dbReference type="KEGG" id="vhl:BME96_18930"/>
<evidence type="ECO:0000313" key="4">
    <source>
        <dbReference type="Proteomes" id="UP000182945"/>
    </source>
</evidence>
<dbReference type="InterPro" id="IPR025054">
    <property type="entry name" value="DUF3991"/>
</dbReference>
<feature type="domain" description="Zinc finger CHC2-type" evidence="1">
    <location>
        <begin position="18"/>
        <end position="92"/>
    </location>
</feature>
<keyword evidence="3" id="KW-0614">Plasmid</keyword>
<dbReference type="Gene3D" id="3.90.580.10">
    <property type="entry name" value="Zinc finger, CHC2-type domain"/>
    <property type="match status" value="1"/>
</dbReference>
<dbReference type="Pfam" id="PF01807">
    <property type="entry name" value="Zn_ribbon_DnaG"/>
    <property type="match status" value="1"/>
</dbReference>
<reference evidence="3 4" key="1">
    <citation type="submission" date="2016-11" db="EMBL/GenBank/DDBJ databases">
        <title>Complete genome sequencing of Virgibacillus halodenitrificans PDB-F2.</title>
        <authorList>
            <person name="Sun Z."/>
            <person name="Zhou Y."/>
            <person name="Li H."/>
        </authorList>
    </citation>
    <scope>NUCLEOTIDE SEQUENCE [LARGE SCALE GENOMIC DNA]</scope>
    <source>
        <strain evidence="3 4">PDB-F2</strain>
        <plasmid evidence="3 4">unnamed1</plasmid>
    </source>
</reference>
<dbReference type="InterPro" id="IPR002694">
    <property type="entry name" value="Znf_CHC2"/>
</dbReference>
<dbReference type="Proteomes" id="UP000182945">
    <property type="component" value="Plasmid unnamed1"/>
</dbReference>
<proteinExistence type="predicted"/>
<gene>
    <name evidence="3" type="ORF">BME96_18930</name>
</gene>
<dbReference type="GO" id="GO:0006260">
    <property type="term" value="P:DNA replication"/>
    <property type="evidence" value="ECO:0007669"/>
    <property type="project" value="InterPro"/>
</dbReference>
<organism evidence="3 4">
    <name type="scientific">Virgibacillus halodenitrificans</name>
    <name type="common">Bacillus halodenitrificans</name>
    <dbReference type="NCBI Taxonomy" id="1482"/>
    <lineage>
        <taxon>Bacteria</taxon>
        <taxon>Bacillati</taxon>
        <taxon>Bacillota</taxon>
        <taxon>Bacilli</taxon>
        <taxon>Bacillales</taxon>
        <taxon>Bacillaceae</taxon>
        <taxon>Virgibacillus</taxon>
    </lineage>
</organism>
<dbReference type="Pfam" id="PF13155">
    <property type="entry name" value="Toprim_2"/>
    <property type="match status" value="1"/>
</dbReference>
<protein>
    <recommendedName>
        <fullName evidence="5">DUF3991 domain-containing protein</fullName>
    </recommendedName>
</protein>
<accession>A0AAC9J4B7</accession>
<dbReference type="GO" id="GO:0003899">
    <property type="term" value="F:DNA-directed RNA polymerase activity"/>
    <property type="evidence" value="ECO:0007669"/>
    <property type="project" value="InterPro"/>
</dbReference>